<evidence type="ECO:0000313" key="6">
    <source>
        <dbReference type="Proteomes" id="UP000377595"/>
    </source>
</evidence>
<evidence type="ECO:0000259" key="4">
    <source>
        <dbReference type="Pfam" id="PF21027"/>
    </source>
</evidence>
<name>A0A5M3XHX2_9ACTN</name>
<dbReference type="Gene3D" id="3.90.245.10">
    <property type="entry name" value="Ribonucleoside hydrolase-like"/>
    <property type="match status" value="1"/>
</dbReference>
<feature type="signal peptide" evidence="2">
    <location>
        <begin position="1"/>
        <end position="40"/>
    </location>
</feature>
<feature type="compositionally biased region" description="Basic and acidic residues" evidence="1">
    <location>
        <begin position="49"/>
        <end position="59"/>
    </location>
</feature>
<organism evidence="5 6">
    <name type="scientific">Acrocarpospora pleiomorpha</name>
    <dbReference type="NCBI Taxonomy" id="90975"/>
    <lineage>
        <taxon>Bacteria</taxon>
        <taxon>Bacillati</taxon>
        <taxon>Actinomycetota</taxon>
        <taxon>Actinomycetes</taxon>
        <taxon>Streptosporangiales</taxon>
        <taxon>Streptosporangiaceae</taxon>
        <taxon>Acrocarpospora</taxon>
    </lineage>
</organism>
<dbReference type="OrthoDB" id="253051at2"/>
<keyword evidence="2" id="KW-0732">Signal</keyword>
<evidence type="ECO:0008006" key="7">
    <source>
        <dbReference type="Google" id="ProtNLM"/>
    </source>
</evidence>
<protein>
    <recommendedName>
        <fullName evidence="7">DUF1593 domain-containing protein</fullName>
    </recommendedName>
</protein>
<accession>A0A5M3XHX2</accession>
<dbReference type="InterPro" id="IPR048527">
    <property type="entry name" value="Sde182_C"/>
</dbReference>
<evidence type="ECO:0000256" key="1">
    <source>
        <dbReference type="SAM" id="MobiDB-lite"/>
    </source>
</evidence>
<dbReference type="AlphaFoldDB" id="A0A5M3XHX2"/>
<evidence type="ECO:0000259" key="3">
    <source>
        <dbReference type="Pfam" id="PF07632"/>
    </source>
</evidence>
<dbReference type="Gene3D" id="2.60.40.10">
    <property type="entry name" value="Immunoglobulins"/>
    <property type="match status" value="1"/>
</dbReference>
<feature type="domain" description="Cellulose-binding Sde182 nucleoside hydrolase-like" evidence="3">
    <location>
        <begin position="59"/>
        <end position="367"/>
    </location>
</feature>
<evidence type="ECO:0000313" key="5">
    <source>
        <dbReference type="EMBL" id="GES20560.1"/>
    </source>
</evidence>
<dbReference type="Pfam" id="PF07632">
    <property type="entry name" value="Sde182_NH-like"/>
    <property type="match status" value="1"/>
</dbReference>
<feature type="domain" description="Cellulose-binding Sde182 C-terminal" evidence="4">
    <location>
        <begin position="451"/>
        <end position="525"/>
    </location>
</feature>
<dbReference type="InterPro" id="IPR011483">
    <property type="entry name" value="Sde182_NH-like"/>
</dbReference>
<comment type="caution">
    <text evidence="5">The sequence shown here is derived from an EMBL/GenBank/DDBJ whole genome shotgun (WGS) entry which is preliminary data.</text>
</comment>
<dbReference type="GO" id="GO:0016799">
    <property type="term" value="F:hydrolase activity, hydrolyzing N-glycosyl compounds"/>
    <property type="evidence" value="ECO:0007669"/>
    <property type="project" value="InterPro"/>
</dbReference>
<evidence type="ECO:0000256" key="2">
    <source>
        <dbReference type="SAM" id="SignalP"/>
    </source>
</evidence>
<proteinExistence type="predicted"/>
<keyword evidence="6" id="KW-1185">Reference proteome</keyword>
<dbReference type="InterPro" id="IPR036452">
    <property type="entry name" value="Ribo_hydro-like"/>
</dbReference>
<dbReference type="EMBL" id="BLAF01000017">
    <property type="protein sequence ID" value="GES20560.1"/>
    <property type="molecule type" value="Genomic_DNA"/>
</dbReference>
<feature type="chain" id="PRO_5024428659" description="DUF1593 domain-containing protein" evidence="2">
    <location>
        <begin position="41"/>
        <end position="526"/>
    </location>
</feature>
<dbReference type="Proteomes" id="UP000377595">
    <property type="component" value="Unassembled WGS sequence"/>
</dbReference>
<gene>
    <name evidence="5" type="ORF">Aple_034560</name>
</gene>
<dbReference type="Pfam" id="PF21027">
    <property type="entry name" value="Sde0182_C"/>
    <property type="match status" value="1"/>
</dbReference>
<reference evidence="5 6" key="1">
    <citation type="submission" date="2019-10" db="EMBL/GenBank/DDBJ databases">
        <title>Whole genome shotgun sequence of Acrocarpospora pleiomorpha NBRC 16267.</title>
        <authorList>
            <person name="Ichikawa N."/>
            <person name="Kimura A."/>
            <person name="Kitahashi Y."/>
            <person name="Komaki H."/>
            <person name="Oguchi A."/>
        </authorList>
    </citation>
    <scope>NUCLEOTIDE SEQUENCE [LARGE SCALE GENOMIC DNA]</scope>
    <source>
        <strain evidence="5 6">NBRC 16267</strain>
    </source>
</reference>
<dbReference type="GO" id="GO:0005975">
    <property type="term" value="P:carbohydrate metabolic process"/>
    <property type="evidence" value="ECO:0007669"/>
    <property type="project" value="UniProtKB-ARBA"/>
</dbReference>
<sequence>MSTAVPRPGSGRRKRYARLGLSMAVVVGLSAPLTVAQANAAPASSTAGHADKDRRDKPRTIVTTDIETDDYNSVIRYLMYTNEVDTEAIVYTSSRFHFSGDGKGTTFFLPGREYKEPVTSWRWTGTQHIQNLIGEYAKGYRNLLEHDRDYPSPEHLLSLVKVGNINFEGDMAAPTEGSDAIKKVLLDDEGGPVYLQVWGGSNTIARALLSIEEEYGNTPQWPAIYDKVSAKAVITMQGKQDTTYDTYISVKWPKILTTNVGSGVWGFYCKARTKAVDPEVLKYFDGRWTAANILENGPLGDKYRVWGDKKALEGDPLDIFGDLTASGWCPPRERFDFVSEGDNPAFIYLFDTGLRSLEDWTYGGWGHRVVQRTATPNYWVSGPAEKNKAGVDVAGYSSGRWAEAEQLDFAARLGWMSASDYDDANHHPVVSVKTGLDVDAKPGSKITIRGDVRDPDNDEVTTKWWQYREADTYAGEVSIAGSSKLRTSVTIPADAKPGDTVHLILEVTDDGKPALTRYQRVIVHIK</sequence>
<dbReference type="RefSeq" id="WP_155345599.1">
    <property type="nucleotide sequence ID" value="NZ_BAAAHM010000025.1"/>
</dbReference>
<feature type="region of interest" description="Disordered" evidence="1">
    <location>
        <begin position="40"/>
        <end position="59"/>
    </location>
</feature>
<dbReference type="InterPro" id="IPR013783">
    <property type="entry name" value="Ig-like_fold"/>
</dbReference>